<keyword evidence="5" id="KW-0328">Glycosyltransferase</keyword>
<dbReference type="InterPro" id="IPR018198">
    <property type="entry name" value="ATP_PRibTrfase_CS"/>
</dbReference>
<organism evidence="9">
    <name type="scientific">marine sediment metagenome</name>
    <dbReference type="NCBI Taxonomy" id="412755"/>
    <lineage>
        <taxon>unclassified sequences</taxon>
        <taxon>metagenomes</taxon>
        <taxon>ecological metagenomes</taxon>
    </lineage>
</organism>
<dbReference type="GO" id="GO:0005737">
    <property type="term" value="C:cytoplasm"/>
    <property type="evidence" value="ECO:0007669"/>
    <property type="project" value="InterPro"/>
</dbReference>
<dbReference type="EMBL" id="BART01020538">
    <property type="protein sequence ID" value="GAH04579.1"/>
    <property type="molecule type" value="Genomic_DNA"/>
</dbReference>
<dbReference type="InterPro" id="IPR013820">
    <property type="entry name" value="ATP_PRibTrfase_cat"/>
</dbReference>
<dbReference type="PANTHER" id="PTHR21403">
    <property type="entry name" value="ATP PHOSPHORIBOSYLTRANSFERASE ATP-PRTASE"/>
    <property type="match status" value="1"/>
</dbReference>
<dbReference type="GO" id="GO:0003879">
    <property type="term" value="F:ATP phosphoribosyltransferase activity"/>
    <property type="evidence" value="ECO:0007669"/>
    <property type="project" value="UniProtKB-EC"/>
</dbReference>
<sequence length="274" mass="31058">MNKQKKIINKKSRKVRLALPSKGRMEEETQDFLNECGFNIKRNSRQYIGSISEPMELQLVYQRQVDIIRGVLNGSLELGIVGYDLVLEHLPGESKELVVIHDALNFGKCSLEIAVPEDWLESSIEEIKLKRENTEIRVATKFPKLTQQFLTSHEILFEIVKGNGSLEVYPELDYSDIVVDLVSTGKTLKDNRLKRIDGGKLMTSEAVLIGNRTALGDKAVLKVTRELVEYFEATLRAKNYVSVFINMRGEDPKKIAERMFDKEGLEGLQGPTIS</sequence>
<dbReference type="EC" id="2.4.2.17" evidence="3"/>
<keyword evidence="7" id="KW-0368">Histidine biosynthesis</keyword>
<keyword evidence="6" id="KW-0808">Transferase</keyword>
<evidence type="ECO:0000256" key="7">
    <source>
        <dbReference type="ARBA" id="ARBA00023102"/>
    </source>
</evidence>
<evidence type="ECO:0000256" key="4">
    <source>
        <dbReference type="ARBA" id="ARBA00022605"/>
    </source>
</evidence>
<dbReference type="UniPathway" id="UPA00031">
    <property type="reaction ID" value="UER00006"/>
</dbReference>
<evidence type="ECO:0000313" key="9">
    <source>
        <dbReference type="EMBL" id="GAH04579.1"/>
    </source>
</evidence>
<name>X1DHT5_9ZZZZ</name>
<evidence type="ECO:0000259" key="8">
    <source>
        <dbReference type="Pfam" id="PF01634"/>
    </source>
</evidence>
<comment type="catalytic activity">
    <reaction evidence="1">
        <text>1-(5-phospho-beta-D-ribosyl)-ATP + diphosphate = 5-phospho-alpha-D-ribose 1-diphosphate + ATP</text>
        <dbReference type="Rhea" id="RHEA:18473"/>
        <dbReference type="ChEBI" id="CHEBI:30616"/>
        <dbReference type="ChEBI" id="CHEBI:33019"/>
        <dbReference type="ChEBI" id="CHEBI:58017"/>
        <dbReference type="ChEBI" id="CHEBI:73183"/>
        <dbReference type="EC" id="2.4.2.17"/>
    </reaction>
</comment>
<dbReference type="PANTHER" id="PTHR21403:SF8">
    <property type="entry name" value="ATP PHOSPHORIBOSYLTRANSFERASE"/>
    <property type="match status" value="1"/>
</dbReference>
<dbReference type="SUPFAM" id="SSF53850">
    <property type="entry name" value="Periplasmic binding protein-like II"/>
    <property type="match status" value="1"/>
</dbReference>
<dbReference type="Gene3D" id="3.40.190.10">
    <property type="entry name" value="Periplasmic binding protein-like II"/>
    <property type="match status" value="2"/>
</dbReference>
<evidence type="ECO:0000256" key="1">
    <source>
        <dbReference type="ARBA" id="ARBA00000915"/>
    </source>
</evidence>
<evidence type="ECO:0000256" key="3">
    <source>
        <dbReference type="ARBA" id="ARBA00011946"/>
    </source>
</evidence>
<comment type="caution">
    <text evidence="9">The sequence shown here is derived from an EMBL/GenBank/DDBJ whole genome shotgun (WGS) entry which is preliminary data.</text>
</comment>
<keyword evidence="4" id="KW-0028">Amino-acid biosynthesis</keyword>
<evidence type="ECO:0000256" key="2">
    <source>
        <dbReference type="ARBA" id="ARBA00004667"/>
    </source>
</evidence>
<gene>
    <name evidence="9" type="ORF">S01H4_38138</name>
</gene>
<feature type="domain" description="ATP phosphoribosyltransferase catalytic" evidence="8">
    <location>
        <begin position="63"/>
        <end position="222"/>
    </location>
</feature>
<reference evidence="9" key="1">
    <citation type="journal article" date="2014" name="Front. Microbiol.">
        <title>High frequency of phylogenetically diverse reductive dehalogenase-homologous genes in deep subseafloor sedimentary metagenomes.</title>
        <authorList>
            <person name="Kawai M."/>
            <person name="Futagami T."/>
            <person name="Toyoda A."/>
            <person name="Takaki Y."/>
            <person name="Nishi S."/>
            <person name="Hori S."/>
            <person name="Arai W."/>
            <person name="Tsubouchi T."/>
            <person name="Morono Y."/>
            <person name="Uchiyama I."/>
            <person name="Ito T."/>
            <person name="Fujiyama A."/>
            <person name="Inagaki F."/>
            <person name="Takami H."/>
        </authorList>
    </citation>
    <scope>NUCLEOTIDE SEQUENCE</scope>
    <source>
        <strain evidence="9">Expedition CK06-06</strain>
    </source>
</reference>
<proteinExistence type="predicted"/>
<dbReference type="InterPro" id="IPR001348">
    <property type="entry name" value="ATP_PRibTrfase_HisG"/>
</dbReference>
<feature type="non-terminal residue" evidence="9">
    <location>
        <position position="274"/>
    </location>
</feature>
<dbReference type="AlphaFoldDB" id="X1DHT5"/>
<evidence type="ECO:0000256" key="6">
    <source>
        <dbReference type="ARBA" id="ARBA00022679"/>
    </source>
</evidence>
<dbReference type="PROSITE" id="PS01316">
    <property type="entry name" value="ATP_P_PHORIBOSYLTR"/>
    <property type="match status" value="1"/>
</dbReference>
<protein>
    <recommendedName>
        <fullName evidence="3">ATP phosphoribosyltransferase</fullName>
        <ecNumber evidence="3">2.4.2.17</ecNumber>
    </recommendedName>
</protein>
<accession>X1DHT5</accession>
<comment type="pathway">
    <text evidence="2">Amino-acid biosynthesis; L-histidine biosynthesis; L-histidine from 5-phospho-alpha-D-ribose 1-diphosphate: step 1/9.</text>
</comment>
<dbReference type="Pfam" id="PF01634">
    <property type="entry name" value="HisG"/>
    <property type="match status" value="1"/>
</dbReference>
<dbReference type="GO" id="GO:0000105">
    <property type="term" value="P:L-histidine biosynthetic process"/>
    <property type="evidence" value="ECO:0007669"/>
    <property type="project" value="UniProtKB-UniPathway"/>
</dbReference>
<dbReference type="NCBIfam" id="TIGR00070">
    <property type="entry name" value="hisG"/>
    <property type="match status" value="1"/>
</dbReference>
<evidence type="ECO:0000256" key="5">
    <source>
        <dbReference type="ARBA" id="ARBA00022676"/>
    </source>
</evidence>